<comment type="caution">
    <text evidence="1">The sequence shown here is derived from an EMBL/GenBank/DDBJ whole genome shotgun (WGS) entry which is preliminary data.</text>
</comment>
<gene>
    <name evidence="1" type="ORF">Ocin01_11323</name>
</gene>
<sequence>MALALFPTDSESPVPGLLVKCTLTTPVVRSVDHPYNLTIVESLSIVLSYQSSYQVSLVSRGIVNSRASGQFNRGMNLDDEIDESHHRSVVFPHLQCRGLCYQQGPVRALDGVFLDLRGGEMISVMATTDARVAGRPGPVPGPIERGGLADELRDTTTSSGMSATPGPEIICLDQPTRGMDIFDTFFLVEYLKQWAYTHGRIVL</sequence>
<proteinExistence type="predicted"/>
<evidence type="ECO:0000313" key="2">
    <source>
        <dbReference type="Proteomes" id="UP000094527"/>
    </source>
</evidence>
<dbReference type="CDD" id="cd00267">
    <property type="entry name" value="ABC_ATPase"/>
    <property type="match status" value="1"/>
</dbReference>
<organism evidence="1 2">
    <name type="scientific">Orchesella cincta</name>
    <name type="common">Springtail</name>
    <name type="synonym">Podura cincta</name>
    <dbReference type="NCBI Taxonomy" id="48709"/>
    <lineage>
        <taxon>Eukaryota</taxon>
        <taxon>Metazoa</taxon>
        <taxon>Ecdysozoa</taxon>
        <taxon>Arthropoda</taxon>
        <taxon>Hexapoda</taxon>
        <taxon>Collembola</taxon>
        <taxon>Entomobryomorpha</taxon>
        <taxon>Entomobryoidea</taxon>
        <taxon>Orchesellidae</taxon>
        <taxon>Orchesellinae</taxon>
        <taxon>Orchesella</taxon>
    </lineage>
</organism>
<dbReference type="STRING" id="48709.A0A1D2MQT2"/>
<keyword evidence="2" id="KW-1185">Reference proteome</keyword>
<name>A0A1D2MQT2_ORCCI</name>
<dbReference type="Proteomes" id="UP000094527">
    <property type="component" value="Unassembled WGS sequence"/>
</dbReference>
<dbReference type="OrthoDB" id="66620at2759"/>
<dbReference type="AlphaFoldDB" id="A0A1D2MQT2"/>
<evidence type="ECO:0000313" key="1">
    <source>
        <dbReference type="EMBL" id="ODM95356.1"/>
    </source>
</evidence>
<reference evidence="1 2" key="1">
    <citation type="journal article" date="2016" name="Genome Biol. Evol.">
        <title>Gene Family Evolution Reflects Adaptation to Soil Environmental Stressors in the Genome of the Collembolan Orchesella cincta.</title>
        <authorList>
            <person name="Faddeeva-Vakhrusheva A."/>
            <person name="Derks M.F."/>
            <person name="Anvar S.Y."/>
            <person name="Agamennone V."/>
            <person name="Suring W."/>
            <person name="Smit S."/>
            <person name="van Straalen N.M."/>
            <person name="Roelofs D."/>
        </authorList>
    </citation>
    <scope>NUCLEOTIDE SEQUENCE [LARGE SCALE GENOMIC DNA]</scope>
    <source>
        <tissue evidence="1">Mixed pool</tissue>
    </source>
</reference>
<dbReference type="EMBL" id="LJIJ01000683">
    <property type="protein sequence ID" value="ODM95356.1"/>
    <property type="molecule type" value="Genomic_DNA"/>
</dbReference>
<accession>A0A1D2MQT2</accession>
<protein>
    <submittedName>
        <fullName evidence="1">ABC transporter G family member 1</fullName>
    </submittedName>
</protein>